<dbReference type="SUPFAM" id="SSF143800">
    <property type="entry name" value="L28p-like"/>
    <property type="match status" value="1"/>
</dbReference>
<keyword evidence="3 5" id="KW-0687">Ribonucleoprotein</keyword>
<dbReference type="Proteomes" id="UP000257706">
    <property type="component" value="Unassembled WGS sequence"/>
</dbReference>
<evidence type="ECO:0000256" key="4">
    <source>
        <dbReference type="ARBA" id="ARBA00035174"/>
    </source>
</evidence>
<dbReference type="InterPro" id="IPR034704">
    <property type="entry name" value="Ribosomal_bL28/bL31-like_sf"/>
</dbReference>
<organism evidence="7 8">
    <name type="scientific">Tistrella mobilis</name>
    <dbReference type="NCBI Taxonomy" id="171437"/>
    <lineage>
        <taxon>Bacteria</taxon>
        <taxon>Pseudomonadati</taxon>
        <taxon>Pseudomonadota</taxon>
        <taxon>Alphaproteobacteria</taxon>
        <taxon>Geminicoccales</taxon>
        <taxon>Geminicoccaceae</taxon>
        <taxon>Tistrella</taxon>
    </lineage>
</organism>
<dbReference type="InterPro" id="IPR026569">
    <property type="entry name" value="Ribosomal_bL28"/>
</dbReference>
<evidence type="ECO:0000256" key="3">
    <source>
        <dbReference type="ARBA" id="ARBA00023274"/>
    </source>
</evidence>
<dbReference type="NCBIfam" id="TIGR00009">
    <property type="entry name" value="L28"/>
    <property type="match status" value="1"/>
</dbReference>
<dbReference type="AlphaFoldDB" id="A0A162M1B2"/>
<evidence type="ECO:0000313" key="6">
    <source>
        <dbReference type="EMBL" id="HAE48500.1"/>
    </source>
</evidence>
<dbReference type="GO" id="GO:0003735">
    <property type="term" value="F:structural constituent of ribosome"/>
    <property type="evidence" value="ECO:0007669"/>
    <property type="project" value="InterPro"/>
</dbReference>
<evidence type="ECO:0000313" key="7">
    <source>
        <dbReference type="EMBL" id="KYO57781.1"/>
    </source>
</evidence>
<evidence type="ECO:0000313" key="9">
    <source>
        <dbReference type="Proteomes" id="UP000257706"/>
    </source>
</evidence>
<dbReference type="RefSeq" id="WP_014743837.1">
    <property type="nucleotide sequence ID" value="NZ_CP121027.1"/>
</dbReference>
<proteinExistence type="inferred from homology"/>
<evidence type="ECO:0000256" key="1">
    <source>
        <dbReference type="ARBA" id="ARBA00008760"/>
    </source>
</evidence>
<evidence type="ECO:0000313" key="8">
    <source>
        <dbReference type="Proteomes" id="UP000075787"/>
    </source>
</evidence>
<accession>A0A162M1B2</accession>
<evidence type="ECO:0000256" key="5">
    <source>
        <dbReference type="HAMAP-Rule" id="MF_00373"/>
    </source>
</evidence>
<dbReference type="OrthoDB" id="9805609at2"/>
<dbReference type="PANTHER" id="PTHR13528:SF2">
    <property type="entry name" value="LARGE RIBOSOMAL SUBUNIT PROTEIN BL28M"/>
    <property type="match status" value="1"/>
</dbReference>
<dbReference type="InterPro" id="IPR037147">
    <property type="entry name" value="Ribosomal_bL28_sf"/>
</dbReference>
<dbReference type="GO" id="GO:1990904">
    <property type="term" value="C:ribonucleoprotein complex"/>
    <property type="evidence" value="ECO:0007669"/>
    <property type="project" value="UniProtKB-KW"/>
</dbReference>
<comment type="caution">
    <text evidence="7">The sequence shown here is derived from an EMBL/GenBank/DDBJ whole genome shotgun (WGS) entry which is preliminary data.</text>
</comment>
<reference evidence="7 8" key="1">
    <citation type="submission" date="2015-12" db="EMBL/GenBank/DDBJ databases">
        <title>Genome sequence of Tistrella mobilis MCCC 1A02139.</title>
        <authorList>
            <person name="Lu L."/>
            <person name="Lai Q."/>
            <person name="Shao Z."/>
            <person name="Qian P."/>
        </authorList>
    </citation>
    <scope>NUCLEOTIDE SEQUENCE [LARGE SCALE GENOMIC DNA]</scope>
    <source>
        <strain evidence="7 8">MCCC 1A02139</strain>
    </source>
</reference>
<comment type="similarity">
    <text evidence="1 5">Belongs to the bacterial ribosomal protein bL28 family.</text>
</comment>
<evidence type="ECO:0000256" key="2">
    <source>
        <dbReference type="ARBA" id="ARBA00022980"/>
    </source>
</evidence>
<dbReference type="InterPro" id="IPR001383">
    <property type="entry name" value="Ribosomal_bL28_bact-type"/>
</dbReference>
<dbReference type="GO" id="GO:0006412">
    <property type="term" value="P:translation"/>
    <property type="evidence" value="ECO:0007669"/>
    <property type="project" value="UniProtKB-UniRule"/>
</dbReference>
<dbReference type="PANTHER" id="PTHR13528">
    <property type="entry name" value="39S RIBOSOMAL PROTEIN L28, MITOCHONDRIAL"/>
    <property type="match status" value="1"/>
</dbReference>
<dbReference type="HAMAP" id="MF_00373">
    <property type="entry name" value="Ribosomal_bL28"/>
    <property type="match status" value="1"/>
</dbReference>
<dbReference type="GO" id="GO:0005840">
    <property type="term" value="C:ribosome"/>
    <property type="evidence" value="ECO:0007669"/>
    <property type="project" value="UniProtKB-KW"/>
</dbReference>
<reference evidence="6 9" key="2">
    <citation type="journal article" date="2018" name="Nat. Biotechnol.">
        <title>A standardized bacterial taxonomy based on genome phylogeny substantially revises the tree of life.</title>
        <authorList>
            <person name="Parks D.H."/>
            <person name="Chuvochina M."/>
            <person name="Waite D.W."/>
            <person name="Rinke C."/>
            <person name="Skarshewski A."/>
            <person name="Chaumeil P.A."/>
            <person name="Hugenholtz P."/>
        </authorList>
    </citation>
    <scope>NUCLEOTIDE SEQUENCE [LARGE SCALE GENOMIC DNA]</scope>
    <source>
        <strain evidence="6">UBA8739</strain>
    </source>
</reference>
<dbReference type="OMA" id="PNLCQVT"/>
<gene>
    <name evidence="5" type="primary">rpmB</name>
    <name evidence="7" type="ORF">AUP44_18690</name>
    <name evidence="6" type="ORF">DCK97_13865</name>
</gene>
<dbReference type="Proteomes" id="UP000075787">
    <property type="component" value="Unassembled WGS sequence"/>
</dbReference>
<dbReference type="Gene3D" id="2.30.170.40">
    <property type="entry name" value="Ribosomal protein L28/L24"/>
    <property type="match status" value="1"/>
</dbReference>
<keyword evidence="2 5" id="KW-0689">Ribosomal protein</keyword>
<protein>
    <recommendedName>
        <fullName evidence="4 5">Large ribosomal subunit protein bL28</fullName>
    </recommendedName>
</protein>
<sequence>MARRCELTGKRYMAGNNVSHAHNKSRRRFNPNVQDTGIYSDVLGRLVRLKVAVSTLRSIERRGGLDAFLAGAREVELSPDARRLKKLIVEKRAARAAEFAAAE</sequence>
<dbReference type="Pfam" id="PF00830">
    <property type="entry name" value="Ribosomal_L28"/>
    <property type="match status" value="1"/>
</dbReference>
<dbReference type="GeneID" id="97240136"/>
<dbReference type="EMBL" id="DMAI01000217">
    <property type="protein sequence ID" value="HAE48500.1"/>
    <property type="molecule type" value="Genomic_DNA"/>
</dbReference>
<dbReference type="EMBL" id="LPZR01000003">
    <property type="protein sequence ID" value="KYO57781.1"/>
    <property type="molecule type" value="Genomic_DNA"/>
</dbReference>
<name>A0A162M1B2_9PROT</name>